<feature type="transmembrane region" description="Helical" evidence="1">
    <location>
        <begin position="16"/>
        <end position="38"/>
    </location>
</feature>
<dbReference type="InterPro" id="IPR045584">
    <property type="entry name" value="Pilin-like"/>
</dbReference>
<reference evidence="2 3" key="1">
    <citation type="submission" date="2020-04" db="EMBL/GenBank/DDBJ databases">
        <authorList>
            <person name="De Canck E."/>
        </authorList>
    </citation>
    <scope>NUCLEOTIDE SEQUENCE [LARGE SCALE GENOMIC DNA]</scope>
    <source>
        <strain evidence="2 3">LMG 28138</strain>
    </source>
</reference>
<evidence type="ECO:0000256" key="1">
    <source>
        <dbReference type="SAM" id="Phobius"/>
    </source>
</evidence>
<keyword evidence="1" id="KW-1133">Transmembrane helix</keyword>
<dbReference type="Proteomes" id="UP000494115">
    <property type="component" value="Unassembled WGS sequence"/>
</dbReference>
<evidence type="ECO:0008006" key="4">
    <source>
        <dbReference type="Google" id="ProtNLM"/>
    </source>
</evidence>
<gene>
    <name evidence="2" type="ORF">LMG28138_00108</name>
</gene>
<dbReference type="RefSeq" id="WP_175102677.1">
    <property type="nucleotide sequence ID" value="NZ_CADIKM010000001.1"/>
</dbReference>
<dbReference type="AlphaFoldDB" id="A0A6S7AUQ9"/>
<keyword evidence="3" id="KW-1185">Reference proteome</keyword>
<evidence type="ECO:0000313" key="2">
    <source>
        <dbReference type="EMBL" id="CAB3776229.1"/>
    </source>
</evidence>
<keyword evidence="1" id="KW-0812">Transmembrane</keyword>
<dbReference type="SUPFAM" id="SSF54523">
    <property type="entry name" value="Pili subunits"/>
    <property type="match status" value="1"/>
</dbReference>
<organism evidence="2 3">
    <name type="scientific">Pararobbsia alpina</name>
    <dbReference type="NCBI Taxonomy" id="621374"/>
    <lineage>
        <taxon>Bacteria</taxon>
        <taxon>Pseudomonadati</taxon>
        <taxon>Pseudomonadota</taxon>
        <taxon>Betaproteobacteria</taxon>
        <taxon>Burkholderiales</taxon>
        <taxon>Burkholderiaceae</taxon>
        <taxon>Pararobbsia</taxon>
    </lineage>
</organism>
<proteinExistence type="predicted"/>
<evidence type="ECO:0000313" key="3">
    <source>
        <dbReference type="Proteomes" id="UP000494115"/>
    </source>
</evidence>
<protein>
    <recommendedName>
        <fullName evidence="4">Type II secretion system protein G</fullName>
    </recommendedName>
</protein>
<accession>A0A6S7AUQ9</accession>
<name>A0A6S7AUQ9_9BURK</name>
<sequence length="162" mass="18965">MMARRSRTIRRQRGFALLWSMLAVMVIGIYLMQLATIWKTQQQRQREEALLQIGTQIRTAIELYVTRGTGEYPRSLEDLVEDRRSLPARHFLRQAWMDPMTGKDWSYISAPGGGFLGVHSKSDVKPLKQQNFSDASRAFAQSEHYSDWQFAWWPQRMGGRRQ</sequence>
<keyword evidence="1" id="KW-0472">Membrane</keyword>
<dbReference type="EMBL" id="CADIKM010000001">
    <property type="protein sequence ID" value="CAB3776229.1"/>
    <property type="molecule type" value="Genomic_DNA"/>
</dbReference>